<dbReference type="EMBL" id="JACCQK010000595">
    <property type="protein sequence ID" value="MBG0780141.1"/>
    <property type="molecule type" value="Genomic_DNA"/>
</dbReference>
<comment type="similarity">
    <text evidence="4">Belongs to the FlgH family.</text>
</comment>
<dbReference type="Pfam" id="PF02107">
    <property type="entry name" value="FlgH"/>
    <property type="match status" value="1"/>
</dbReference>
<evidence type="ECO:0000313" key="11">
    <source>
        <dbReference type="Proteomes" id="UP000706172"/>
    </source>
</evidence>
<keyword evidence="10" id="KW-0969">Cilium</keyword>
<comment type="subcellular location">
    <subcellularLocation>
        <location evidence="2">Bacterial flagellum basal body</location>
    </subcellularLocation>
    <subcellularLocation>
        <location evidence="3">Cell outer membrane</location>
    </subcellularLocation>
</comment>
<dbReference type="InterPro" id="IPR000527">
    <property type="entry name" value="Flag_Lring"/>
</dbReference>
<keyword evidence="5 9" id="KW-0732">Signal</keyword>
<dbReference type="PANTHER" id="PTHR34933">
    <property type="entry name" value="FLAGELLAR L-RING PROTEIN"/>
    <property type="match status" value="1"/>
</dbReference>
<keyword evidence="10" id="KW-0282">Flagellum</keyword>
<feature type="non-terminal residue" evidence="10">
    <location>
        <position position="126"/>
    </location>
</feature>
<proteinExistence type="inferred from homology"/>
<dbReference type="GO" id="GO:0003774">
    <property type="term" value="F:cytoskeletal motor activity"/>
    <property type="evidence" value="ECO:0007669"/>
    <property type="project" value="InterPro"/>
</dbReference>
<evidence type="ECO:0000256" key="4">
    <source>
        <dbReference type="ARBA" id="ARBA00006929"/>
    </source>
</evidence>
<keyword evidence="7" id="KW-0975">Bacterial flagellum</keyword>
<feature type="chain" id="PRO_5037296307" evidence="9">
    <location>
        <begin position="23"/>
        <end position="126"/>
    </location>
</feature>
<evidence type="ECO:0000256" key="1">
    <source>
        <dbReference type="ARBA" id="ARBA00002591"/>
    </source>
</evidence>
<keyword evidence="6" id="KW-0472">Membrane</keyword>
<name>A0A931CZ97_9BACT</name>
<dbReference type="GO" id="GO:0071973">
    <property type="term" value="P:bacterial-type flagellum-dependent cell motility"/>
    <property type="evidence" value="ECO:0007669"/>
    <property type="project" value="InterPro"/>
</dbReference>
<evidence type="ECO:0000313" key="10">
    <source>
        <dbReference type="EMBL" id="MBG0780141.1"/>
    </source>
</evidence>
<dbReference type="GO" id="GO:0009427">
    <property type="term" value="C:bacterial-type flagellum basal body, distal rod, L ring"/>
    <property type="evidence" value="ECO:0007669"/>
    <property type="project" value="InterPro"/>
</dbReference>
<dbReference type="Proteomes" id="UP000706172">
    <property type="component" value="Unassembled WGS sequence"/>
</dbReference>
<accession>A0A931CZ97</accession>
<evidence type="ECO:0000256" key="8">
    <source>
        <dbReference type="ARBA" id="ARBA00023237"/>
    </source>
</evidence>
<feature type="signal peptide" evidence="9">
    <location>
        <begin position="1"/>
        <end position="22"/>
    </location>
</feature>
<sequence>MKGFKMMAIPLMGLILVMAGCAAVPVTPSDVAEMKQIKAPVYPETGENRAEGSLWSSTGIDMYTDRKARQVGDIVVVRIVEDPQASLKADTTATRSSGINAKLKFLGYMDALAAKNPRLAQNPGVD</sequence>
<evidence type="ECO:0000256" key="3">
    <source>
        <dbReference type="ARBA" id="ARBA00004442"/>
    </source>
</evidence>
<protein>
    <submittedName>
        <fullName evidence="10">Flagellar basal body L-ring protein FlgH</fullName>
    </submittedName>
</protein>
<keyword evidence="8" id="KW-0998">Cell outer membrane</keyword>
<dbReference type="PROSITE" id="PS51257">
    <property type="entry name" value="PROKAR_LIPOPROTEIN"/>
    <property type="match status" value="1"/>
</dbReference>
<evidence type="ECO:0000256" key="7">
    <source>
        <dbReference type="ARBA" id="ARBA00023143"/>
    </source>
</evidence>
<comment type="caution">
    <text evidence="10">The sequence shown here is derived from an EMBL/GenBank/DDBJ whole genome shotgun (WGS) entry which is preliminary data.</text>
</comment>
<evidence type="ECO:0000256" key="5">
    <source>
        <dbReference type="ARBA" id="ARBA00022729"/>
    </source>
</evidence>
<dbReference type="GO" id="GO:0009279">
    <property type="term" value="C:cell outer membrane"/>
    <property type="evidence" value="ECO:0007669"/>
    <property type="project" value="UniProtKB-SubCell"/>
</dbReference>
<reference evidence="10" key="1">
    <citation type="submission" date="2020-07" db="EMBL/GenBank/DDBJ databases">
        <title>Severe corrosion of carbon steel in oil field produced water can be linked to methanogenic archaea containing a special type of NiFe hydrogenase.</title>
        <authorList>
            <person name="Lahme S."/>
            <person name="Mand J."/>
            <person name="Longwell J."/>
            <person name="Smith R."/>
            <person name="Enning D."/>
        </authorList>
    </citation>
    <scope>NUCLEOTIDE SEQUENCE</scope>
    <source>
        <strain evidence="10">MIC098Bin6</strain>
    </source>
</reference>
<evidence type="ECO:0000256" key="2">
    <source>
        <dbReference type="ARBA" id="ARBA00004117"/>
    </source>
</evidence>
<evidence type="ECO:0000256" key="6">
    <source>
        <dbReference type="ARBA" id="ARBA00023136"/>
    </source>
</evidence>
<keyword evidence="10" id="KW-0966">Cell projection</keyword>
<comment type="function">
    <text evidence="1">Assembles around the rod to form the L-ring and probably protects the motor/basal body from shearing forces during rotation.</text>
</comment>
<organism evidence="10 11">
    <name type="scientific">Desulfotignum balticum</name>
    <dbReference type="NCBI Taxonomy" id="115781"/>
    <lineage>
        <taxon>Bacteria</taxon>
        <taxon>Pseudomonadati</taxon>
        <taxon>Thermodesulfobacteriota</taxon>
        <taxon>Desulfobacteria</taxon>
        <taxon>Desulfobacterales</taxon>
        <taxon>Desulfobacteraceae</taxon>
        <taxon>Desulfotignum</taxon>
    </lineage>
</organism>
<evidence type="ECO:0000256" key="9">
    <source>
        <dbReference type="SAM" id="SignalP"/>
    </source>
</evidence>
<dbReference type="PANTHER" id="PTHR34933:SF1">
    <property type="entry name" value="FLAGELLAR L-RING PROTEIN"/>
    <property type="match status" value="1"/>
</dbReference>
<gene>
    <name evidence="10" type="ORF">H0S81_09485</name>
</gene>
<dbReference type="AlphaFoldDB" id="A0A931CZ97"/>